<dbReference type="Proteomes" id="UP000503820">
    <property type="component" value="Unassembled WGS sequence"/>
</dbReference>
<dbReference type="CDD" id="cd07331">
    <property type="entry name" value="M48C_Oma1_like"/>
    <property type="match status" value="1"/>
</dbReference>
<gene>
    <name evidence="8" type="ORF">DSM19430T_11590</name>
</gene>
<dbReference type="PANTHER" id="PTHR22726">
    <property type="entry name" value="METALLOENDOPEPTIDASE OMA1"/>
    <property type="match status" value="1"/>
</dbReference>
<dbReference type="GO" id="GO:0051603">
    <property type="term" value="P:proteolysis involved in protein catabolic process"/>
    <property type="evidence" value="ECO:0007669"/>
    <property type="project" value="TreeGrafter"/>
</dbReference>
<evidence type="ECO:0000256" key="4">
    <source>
        <dbReference type="ARBA" id="ARBA00022833"/>
    </source>
</evidence>
<evidence type="ECO:0000256" key="6">
    <source>
        <dbReference type="RuleBase" id="RU003983"/>
    </source>
</evidence>
<dbReference type="Gene3D" id="3.30.2010.10">
    <property type="entry name" value="Metalloproteases ('zincins'), catalytic domain"/>
    <property type="match status" value="1"/>
</dbReference>
<proteinExistence type="inferred from homology"/>
<evidence type="ECO:0000256" key="1">
    <source>
        <dbReference type="ARBA" id="ARBA00022670"/>
    </source>
</evidence>
<name>A0A7J0BTM2_9BACT</name>
<dbReference type="GO" id="GO:0046872">
    <property type="term" value="F:metal ion binding"/>
    <property type="evidence" value="ECO:0007669"/>
    <property type="project" value="UniProtKB-KW"/>
</dbReference>
<keyword evidence="1 6" id="KW-0645">Protease</keyword>
<reference evidence="8 9" key="1">
    <citation type="submission" date="2020-05" db="EMBL/GenBank/DDBJ databases">
        <title>Draft genome sequence of Desulfovibrio psychrotolerans JS1T.</title>
        <authorList>
            <person name="Ueno A."/>
            <person name="Tamazawa S."/>
            <person name="Tamamura S."/>
            <person name="Murakami T."/>
            <person name="Kiyama T."/>
            <person name="Inomata H."/>
            <person name="Amano Y."/>
            <person name="Miyakawa K."/>
            <person name="Tamaki H."/>
            <person name="Naganuma T."/>
            <person name="Kaneko K."/>
        </authorList>
    </citation>
    <scope>NUCLEOTIDE SEQUENCE [LARGE SCALE GENOMIC DNA]</scope>
    <source>
        <strain evidence="8 9">JS1</strain>
    </source>
</reference>
<protein>
    <submittedName>
        <fullName evidence="8">Lipoprotein</fullName>
    </submittedName>
</protein>
<comment type="similarity">
    <text evidence="6">Belongs to the peptidase M48 family.</text>
</comment>
<sequence length="246" mass="26653">MLIAGCAKAPYTGRNQLIIISQEQELALGHQAARDVLQKEKRDTTSPKAQAVERVGRRIAAVSGRSDFQWEFHTIINDETPNAFCLPGGKVFVYTGLFEYAKNDDQLAAVIGHEVGHAIARHGAERVSTAMAAQTGAAVGMIAISGSDMSPASQQLTMAAMGLGVNVGVILPFSRGQEYEADRIGLILMAKAGYDPRAALDFWQAFAQQPGKKPPEFLSTHPASENRIQSIRGLIPEAMQYYKPQQ</sequence>
<organism evidence="8 9">
    <name type="scientific">Desulfovibrio psychrotolerans</name>
    <dbReference type="NCBI Taxonomy" id="415242"/>
    <lineage>
        <taxon>Bacteria</taxon>
        <taxon>Pseudomonadati</taxon>
        <taxon>Thermodesulfobacteriota</taxon>
        <taxon>Desulfovibrionia</taxon>
        <taxon>Desulfovibrionales</taxon>
        <taxon>Desulfovibrionaceae</taxon>
        <taxon>Desulfovibrio</taxon>
    </lineage>
</organism>
<dbReference type="InterPro" id="IPR001915">
    <property type="entry name" value="Peptidase_M48"/>
</dbReference>
<dbReference type="AlphaFoldDB" id="A0A7J0BTM2"/>
<feature type="domain" description="Peptidase M48" evidence="7">
    <location>
        <begin position="48"/>
        <end position="233"/>
    </location>
</feature>
<keyword evidence="8" id="KW-0449">Lipoprotein</keyword>
<dbReference type="EMBL" id="BLVP01000006">
    <property type="protein sequence ID" value="GFM36475.1"/>
    <property type="molecule type" value="Genomic_DNA"/>
</dbReference>
<keyword evidence="5 6" id="KW-0482">Metalloprotease</keyword>
<evidence type="ECO:0000313" key="8">
    <source>
        <dbReference type="EMBL" id="GFM36475.1"/>
    </source>
</evidence>
<dbReference type="GO" id="GO:0016020">
    <property type="term" value="C:membrane"/>
    <property type="evidence" value="ECO:0007669"/>
    <property type="project" value="TreeGrafter"/>
</dbReference>
<dbReference type="Pfam" id="PF01435">
    <property type="entry name" value="Peptidase_M48"/>
    <property type="match status" value="1"/>
</dbReference>
<keyword evidence="2" id="KW-0479">Metal-binding</keyword>
<comment type="cofactor">
    <cofactor evidence="6">
        <name>Zn(2+)</name>
        <dbReference type="ChEBI" id="CHEBI:29105"/>
    </cofactor>
    <text evidence="6">Binds 1 zinc ion per subunit.</text>
</comment>
<dbReference type="GO" id="GO:0004222">
    <property type="term" value="F:metalloendopeptidase activity"/>
    <property type="evidence" value="ECO:0007669"/>
    <property type="project" value="InterPro"/>
</dbReference>
<evidence type="ECO:0000313" key="9">
    <source>
        <dbReference type="Proteomes" id="UP000503820"/>
    </source>
</evidence>
<keyword evidence="4 6" id="KW-0862">Zinc</keyword>
<dbReference type="PANTHER" id="PTHR22726:SF1">
    <property type="entry name" value="METALLOENDOPEPTIDASE OMA1, MITOCHONDRIAL"/>
    <property type="match status" value="1"/>
</dbReference>
<keyword evidence="9" id="KW-1185">Reference proteome</keyword>
<comment type="caution">
    <text evidence="8">The sequence shown here is derived from an EMBL/GenBank/DDBJ whole genome shotgun (WGS) entry which is preliminary data.</text>
</comment>
<accession>A0A7J0BTM2</accession>
<evidence type="ECO:0000256" key="2">
    <source>
        <dbReference type="ARBA" id="ARBA00022723"/>
    </source>
</evidence>
<evidence type="ECO:0000256" key="5">
    <source>
        <dbReference type="ARBA" id="ARBA00023049"/>
    </source>
</evidence>
<dbReference type="InterPro" id="IPR051156">
    <property type="entry name" value="Mito/Outer_Membr_Metalloprot"/>
</dbReference>
<keyword evidence="3 6" id="KW-0378">Hydrolase</keyword>
<evidence type="ECO:0000256" key="3">
    <source>
        <dbReference type="ARBA" id="ARBA00022801"/>
    </source>
</evidence>
<evidence type="ECO:0000259" key="7">
    <source>
        <dbReference type="Pfam" id="PF01435"/>
    </source>
</evidence>